<dbReference type="PANTHER" id="PTHR10250:SF15">
    <property type="entry name" value="MICROSOMAL GLUTATHIONE S-TRANSFERASE-RELATED"/>
    <property type="match status" value="1"/>
</dbReference>
<feature type="transmembrane region" description="Helical" evidence="5">
    <location>
        <begin position="6"/>
        <end position="24"/>
    </location>
</feature>
<dbReference type="RefSeq" id="WP_099592612.1">
    <property type="nucleotide sequence ID" value="NZ_MDGM01000012.1"/>
</dbReference>
<dbReference type="EMBL" id="MDGM01000012">
    <property type="protein sequence ID" value="PIB24298.1"/>
    <property type="molecule type" value="Genomic_DNA"/>
</dbReference>
<dbReference type="InterPro" id="IPR023352">
    <property type="entry name" value="MAPEG-like_dom_sf"/>
</dbReference>
<keyword evidence="4 5" id="KW-0472">Membrane</keyword>
<name>A0A2G5K435_9RHOB</name>
<keyword evidence="2 5" id="KW-0812">Transmembrane</keyword>
<dbReference type="GO" id="GO:0006691">
    <property type="term" value="P:leukotriene metabolic process"/>
    <property type="evidence" value="ECO:0007669"/>
    <property type="project" value="UniProtKB-ARBA"/>
</dbReference>
<dbReference type="GO" id="GO:0016020">
    <property type="term" value="C:membrane"/>
    <property type="evidence" value="ECO:0007669"/>
    <property type="project" value="UniProtKB-SubCell"/>
</dbReference>
<gene>
    <name evidence="6" type="ORF">BFP76_03495</name>
</gene>
<dbReference type="PANTHER" id="PTHR10250">
    <property type="entry name" value="MICROSOMAL GLUTATHIONE S-TRANSFERASE"/>
    <property type="match status" value="1"/>
</dbReference>
<sequence length="127" mass="14173">MPLIELIALLAVFQYLFFGYLVGGQRRDSGLKAPTMTGHDGFERMYRVQMNTLECIVAFLPLLFLAGKYWPPVLVALVGCVYLVGRTIYCRAYFKEPSTRGLGFMLTLASIALLFVLALLGLIIALF</sequence>
<proteinExistence type="predicted"/>
<dbReference type="GO" id="GO:0004602">
    <property type="term" value="F:glutathione peroxidase activity"/>
    <property type="evidence" value="ECO:0007669"/>
    <property type="project" value="TreeGrafter"/>
</dbReference>
<dbReference type="Pfam" id="PF01124">
    <property type="entry name" value="MAPEG"/>
    <property type="match status" value="1"/>
</dbReference>
<feature type="transmembrane region" description="Helical" evidence="5">
    <location>
        <begin position="45"/>
        <end position="64"/>
    </location>
</feature>
<comment type="caution">
    <text evidence="6">The sequence shown here is derived from an EMBL/GenBank/DDBJ whole genome shotgun (WGS) entry which is preliminary data.</text>
</comment>
<feature type="transmembrane region" description="Helical" evidence="5">
    <location>
        <begin position="101"/>
        <end position="126"/>
    </location>
</feature>
<evidence type="ECO:0000256" key="3">
    <source>
        <dbReference type="ARBA" id="ARBA00022989"/>
    </source>
</evidence>
<dbReference type="InterPro" id="IPR001129">
    <property type="entry name" value="Membr-assoc_MAPEG"/>
</dbReference>
<accession>A0A2G5K435</accession>
<dbReference type="InterPro" id="IPR050997">
    <property type="entry name" value="MAPEG"/>
</dbReference>
<evidence type="ECO:0000256" key="2">
    <source>
        <dbReference type="ARBA" id="ARBA00022692"/>
    </source>
</evidence>
<evidence type="ECO:0000256" key="5">
    <source>
        <dbReference type="SAM" id="Phobius"/>
    </source>
</evidence>
<keyword evidence="3 5" id="KW-1133">Transmembrane helix</keyword>
<protein>
    <recommendedName>
        <fullName evidence="8">MAPEG family protein</fullName>
    </recommendedName>
</protein>
<dbReference type="AlphaFoldDB" id="A0A2G5K435"/>
<evidence type="ECO:0000256" key="1">
    <source>
        <dbReference type="ARBA" id="ARBA00004141"/>
    </source>
</evidence>
<evidence type="ECO:0000313" key="7">
    <source>
        <dbReference type="Proteomes" id="UP000231516"/>
    </source>
</evidence>
<evidence type="ECO:0000256" key="4">
    <source>
        <dbReference type="ARBA" id="ARBA00023136"/>
    </source>
</evidence>
<keyword evidence="7" id="KW-1185">Reference proteome</keyword>
<dbReference type="GO" id="GO:0004364">
    <property type="term" value="F:glutathione transferase activity"/>
    <property type="evidence" value="ECO:0007669"/>
    <property type="project" value="TreeGrafter"/>
</dbReference>
<dbReference type="SUPFAM" id="SSF161084">
    <property type="entry name" value="MAPEG domain-like"/>
    <property type="match status" value="1"/>
</dbReference>
<comment type="subcellular location">
    <subcellularLocation>
        <location evidence="1">Membrane</location>
        <topology evidence="1">Multi-pass membrane protein</topology>
    </subcellularLocation>
</comment>
<reference evidence="6 7" key="1">
    <citation type="submission" date="2016-08" db="EMBL/GenBank/DDBJ databases">
        <title>Draft genome of Amylibacter sp. strain 4G11.</title>
        <authorList>
            <person name="Wong S.-K."/>
            <person name="Hamasaki K."/>
            <person name="Yoshizawa S."/>
        </authorList>
    </citation>
    <scope>NUCLEOTIDE SEQUENCE [LARGE SCALE GENOMIC DNA]</scope>
    <source>
        <strain evidence="6 7">4G11</strain>
    </source>
</reference>
<feature type="transmembrane region" description="Helical" evidence="5">
    <location>
        <begin position="70"/>
        <end position="89"/>
    </location>
</feature>
<evidence type="ECO:0000313" key="6">
    <source>
        <dbReference type="EMBL" id="PIB24298.1"/>
    </source>
</evidence>
<organism evidence="6 7">
    <name type="scientific">Paramylibacter kogurei</name>
    <dbReference type="NCBI Taxonomy" id="1889778"/>
    <lineage>
        <taxon>Bacteria</taxon>
        <taxon>Pseudomonadati</taxon>
        <taxon>Pseudomonadota</taxon>
        <taxon>Alphaproteobacteria</taxon>
        <taxon>Rhodobacterales</taxon>
        <taxon>Paracoccaceae</taxon>
        <taxon>Paramylibacter</taxon>
    </lineage>
</organism>
<evidence type="ECO:0008006" key="8">
    <source>
        <dbReference type="Google" id="ProtNLM"/>
    </source>
</evidence>
<dbReference type="Proteomes" id="UP000231516">
    <property type="component" value="Unassembled WGS sequence"/>
</dbReference>
<dbReference type="Gene3D" id="1.20.120.550">
    <property type="entry name" value="Membrane associated eicosanoid/glutathione metabolism-like domain"/>
    <property type="match status" value="1"/>
</dbReference>
<dbReference type="OrthoDB" id="464934at2"/>